<dbReference type="Gene3D" id="3.30.200.20">
    <property type="entry name" value="Phosphorylase Kinase, domain 1"/>
    <property type="match status" value="1"/>
</dbReference>
<dbReference type="PRINTS" id="PR00109">
    <property type="entry name" value="TYRKINASE"/>
</dbReference>
<sequence length="1058" mass="115068">MVFDTLEVTWIAALGLPCSIIFTALSCLFCFKKKNGFSNFTSNANTGGSQGHHNTTFTLEMPEAEEDATSQTVTIDPLPDISSRIKGPLRPRIVSLDNSSQNSSLKLLAHHAVPRSHLTYLKELGSGWFGKVIESNAEQLISGVPNSRVVVKMLKDDASKAEQKLFIEEVAPFREIDHTNVLRLLGECTEMNPMLMVLEASPYGDLKEYLRSHCQQMDPMLQKKRLIQFATDAACGLACLHRHDYVHKDLAARNCLVMGDHVIKIGDYGFAEEVHQEDYFKSGNYLLPIRWMAPETLRKENDIWIASNFSKESDIWSLGVLLWEIAMFGERPYDALSDKAVLQEVIVEKVSKLPAPEKSLPHWNKMYEIMQSCWQERNQRTKVDDLHHLLQQAAAQSSNMPDTAIPDFETKWTILMPNQRLPSLDSSSNRSNNLAQSSSKESELLPVDINSSSFDALTEVEVEPILKTSPTPFQLTTESAAKLLHTSTVPVVEDMKEVITVMNKDAPASMPGVTNATDLEFTDFTSYESADNSTRSLTDVSKDMINLVSTSVSTTNSNSTELDGVTEPIFTSTNLQTCEAQEPLSYTPVASADDSTICNFPVTPFRPKPSPRKTSTPVVKESPSITDSTASTFATSPASASTTSPSFLTALASSQNTSPSEYYTTANNSTKSSEPTTGEMLSEVSSDSSYTCYETLTTTALSFDNTEDMGEFVSGSSTPEALAQSKKDLFSTNLWELQASDEANIDESKDDSFGEYTSPDLEIIKGLEVSTDAQTRVDNPCLSLEPTSTPESLVPILITSVDNKAAPVDEAGDIPSVSSPAQHLAELESFALDLSHLGSPPESIILSGKPQQEASFSSSNSNSQYSDYRDFNNETTSHMQPDDIVSYNRSSESGHSDQVKEVLSDHATDSLFTDEEHSFNPLVSFDGFKPPLDQKAVSQNGKEVEPPFQQSGAASDDFDMWSDFSFSSAGVGPPSDPFSSKGGMLLESDGASAAAFPGKEIALEVVSVTGDGNEPPGTSLLDLTAFESADSGVTSTTSDTDQGSSSTPGTDGASLIDF</sequence>
<dbReference type="GO" id="GO:0005524">
    <property type="term" value="F:ATP binding"/>
    <property type="evidence" value="ECO:0007669"/>
    <property type="project" value="UniProtKB-UniRule"/>
</dbReference>
<keyword evidence="3" id="KW-1133">Transmembrane helix</keyword>
<name>A0A2T7PYA0_POMCA</name>
<feature type="compositionally biased region" description="Low complexity" evidence="2">
    <location>
        <begin position="421"/>
        <end position="434"/>
    </location>
</feature>
<dbReference type="Pfam" id="PF07714">
    <property type="entry name" value="PK_Tyr_Ser-Thr"/>
    <property type="match status" value="1"/>
</dbReference>
<dbReference type="PROSITE" id="PS00107">
    <property type="entry name" value="PROTEIN_KINASE_ATP"/>
    <property type="match status" value="1"/>
</dbReference>
<dbReference type="InterPro" id="IPR017441">
    <property type="entry name" value="Protein_kinase_ATP_BS"/>
</dbReference>
<keyword evidence="1" id="KW-0547">Nucleotide-binding</keyword>
<feature type="transmembrane region" description="Helical" evidence="3">
    <location>
        <begin position="12"/>
        <end position="31"/>
    </location>
</feature>
<gene>
    <name evidence="5" type="ORF">C0Q70_01020</name>
</gene>
<feature type="compositionally biased region" description="Low complexity" evidence="2">
    <location>
        <begin position="628"/>
        <end position="644"/>
    </location>
</feature>
<feature type="region of interest" description="Disordered" evidence="2">
    <location>
        <begin position="658"/>
        <end position="685"/>
    </location>
</feature>
<accession>A0A2T7PYA0</accession>
<keyword evidence="6" id="KW-1185">Reference proteome</keyword>
<feature type="region of interest" description="Disordered" evidence="2">
    <location>
        <begin position="601"/>
        <end position="644"/>
    </location>
</feature>
<reference evidence="5 6" key="1">
    <citation type="submission" date="2018-04" db="EMBL/GenBank/DDBJ databases">
        <title>The genome of golden apple snail Pomacea canaliculata provides insight into stress tolerance and invasive adaptation.</title>
        <authorList>
            <person name="Liu C."/>
            <person name="Liu B."/>
            <person name="Ren Y."/>
            <person name="Zhang Y."/>
            <person name="Wang H."/>
            <person name="Li S."/>
            <person name="Jiang F."/>
            <person name="Yin L."/>
            <person name="Zhang G."/>
            <person name="Qian W."/>
            <person name="Fan W."/>
        </authorList>
    </citation>
    <scope>NUCLEOTIDE SEQUENCE [LARGE SCALE GENOMIC DNA]</scope>
    <source>
        <strain evidence="5">SZHN2017</strain>
        <tissue evidence="5">Muscle</tissue>
    </source>
</reference>
<evidence type="ECO:0000313" key="5">
    <source>
        <dbReference type="EMBL" id="PVD38405.1"/>
    </source>
</evidence>
<evidence type="ECO:0000256" key="2">
    <source>
        <dbReference type="SAM" id="MobiDB-lite"/>
    </source>
</evidence>
<dbReference type="STRING" id="400727.A0A2T7PYA0"/>
<dbReference type="InterPro" id="IPR008266">
    <property type="entry name" value="Tyr_kinase_AS"/>
</dbReference>
<dbReference type="OrthoDB" id="5973359at2759"/>
<comment type="caution">
    <text evidence="5">The sequence shown here is derived from an EMBL/GenBank/DDBJ whole genome shotgun (WGS) entry which is preliminary data.</text>
</comment>
<dbReference type="EMBL" id="PZQS01000001">
    <property type="protein sequence ID" value="PVD38405.1"/>
    <property type="molecule type" value="Genomic_DNA"/>
</dbReference>
<dbReference type="PROSITE" id="PS50011">
    <property type="entry name" value="PROTEIN_KINASE_DOM"/>
    <property type="match status" value="1"/>
</dbReference>
<evidence type="ECO:0000259" key="4">
    <source>
        <dbReference type="PROSITE" id="PS50011"/>
    </source>
</evidence>
<keyword evidence="3" id="KW-0472">Membrane</keyword>
<feature type="compositionally biased region" description="Low complexity" evidence="2">
    <location>
        <begin position="1030"/>
        <end position="1052"/>
    </location>
</feature>
<dbReference type="Gene3D" id="1.10.510.10">
    <property type="entry name" value="Transferase(Phosphotransferase) domain 1"/>
    <property type="match status" value="1"/>
</dbReference>
<dbReference type="InterPro" id="IPR000719">
    <property type="entry name" value="Prot_kinase_dom"/>
</dbReference>
<feature type="region of interest" description="Disordered" evidence="2">
    <location>
        <begin position="843"/>
        <end position="900"/>
    </location>
</feature>
<dbReference type="PANTHER" id="PTHR24417">
    <property type="entry name" value="SERINE/THREONINE-PROTEIN KINASE LMTK1"/>
    <property type="match status" value="1"/>
</dbReference>
<feature type="compositionally biased region" description="Polar residues" evidence="2">
    <location>
        <begin position="658"/>
        <end position="676"/>
    </location>
</feature>
<keyword evidence="3" id="KW-0812">Transmembrane</keyword>
<evidence type="ECO:0000313" key="6">
    <source>
        <dbReference type="Proteomes" id="UP000245119"/>
    </source>
</evidence>
<proteinExistence type="predicted"/>
<dbReference type="PANTHER" id="PTHR24417:SF7">
    <property type="entry name" value="CHROMATIN MODIFICATION-RELATED PROTEIN EAF1"/>
    <property type="match status" value="1"/>
</dbReference>
<dbReference type="AlphaFoldDB" id="A0A2T7PYA0"/>
<feature type="binding site" evidence="1">
    <location>
        <position position="152"/>
    </location>
    <ligand>
        <name>ATP</name>
        <dbReference type="ChEBI" id="CHEBI:30616"/>
    </ligand>
</feature>
<feature type="region of interest" description="Disordered" evidence="2">
    <location>
        <begin position="1008"/>
        <end position="1058"/>
    </location>
</feature>
<feature type="region of interest" description="Disordered" evidence="2">
    <location>
        <begin position="421"/>
        <end position="442"/>
    </location>
</feature>
<feature type="compositionally biased region" description="Polar residues" evidence="2">
    <location>
        <begin position="612"/>
        <end position="627"/>
    </location>
</feature>
<feature type="domain" description="Protein kinase" evidence="4">
    <location>
        <begin position="118"/>
        <end position="390"/>
    </location>
</feature>
<dbReference type="Proteomes" id="UP000245119">
    <property type="component" value="Linkage Group LG1"/>
</dbReference>
<evidence type="ECO:0000256" key="1">
    <source>
        <dbReference type="PROSITE-ProRule" id="PRU10141"/>
    </source>
</evidence>
<keyword evidence="1" id="KW-0067">ATP-binding</keyword>
<dbReference type="InterPro" id="IPR001245">
    <property type="entry name" value="Ser-Thr/Tyr_kinase_cat_dom"/>
</dbReference>
<dbReference type="PROSITE" id="PS00109">
    <property type="entry name" value="PROTEIN_KINASE_TYR"/>
    <property type="match status" value="1"/>
</dbReference>
<protein>
    <recommendedName>
        <fullName evidence="4">Protein kinase domain-containing protein</fullName>
    </recommendedName>
</protein>
<feature type="region of interest" description="Disordered" evidence="2">
    <location>
        <begin position="930"/>
        <end position="957"/>
    </location>
</feature>
<dbReference type="SUPFAM" id="SSF56112">
    <property type="entry name" value="Protein kinase-like (PK-like)"/>
    <property type="match status" value="1"/>
</dbReference>
<dbReference type="GO" id="GO:0004672">
    <property type="term" value="F:protein kinase activity"/>
    <property type="evidence" value="ECO:0007669"/>
    <property type="project" value="InterPro"/>
</dbReference>
<evidence type="ECO:0000256" key="3">
    <source>
        <dbReference type="SAM" id="Phobius"/>
    </source>
</evidence>
<organism evidence="5 6">
    <name type="scientific">Pomacea canaliculata</name>
    <name type="common">Golden apple snail</name>
    <dbReference type="NCBI Taxonomy" id="400727"/>
    <lineage>
        <taxon>Eukaryota</taxon>
        <taxon>Metazoa</taxon>
        <taxon>Spiralia</taxon>
        <taxon>Lophotrochozoa</taxon>
        <taxon>Mollusca</taxon>
        <taxon>Gastropoda</taxon>
        <taxon>Caenogastropoda</taxon>
        <taxon>Architaenioglossa</taxon>
        <taxon>Ampullarioidea</taxon>
        <taxon>Ampullariidae</taxon>
        <taxon>Pomacea</taxon>
    </lineage>
</organism>
<dbReference type="InterPro" id="IPR011009">
    <property type="entry name" value="Kinase-like_dom_sf"/>
</dbReference>